<organism evidence="2 3">
    <name type="scientific">Streptomonospora halophila</name>
    <dbReference type="NCBI Taxonomy" id="427369"/>
    <lineage>
        <taxon>Bacteria</taxon>
        <taxon>Bacillati</taxon>
        <taxon>Actinomycetota</taxon>
        <taxon>Actinomycetes</taxon>
        <taxon>Streptosporangiales</taxon>
        <taxon>Nocardiopsidaceae</taxon>
        <taxon>Streptomonospora</taxon>
    </lineage>
</organism>
<protein>
    <recommendedName>
        <fullName evidence="4">Aldo/keto reductase family protein</fullName>
    </recommendedName>
</protein>
<feature type="region of interest" description="Disordered" evidence="1">
    <location>
        <begin position="42"/>
        <end position="62"/>
    </location>
</feature>
<comment type="caution">
    <text evidence="2">The sequence shown here is derived from an EMBL/GenBank/DDBJ whole genome shotgun (WGS) entry which is preliminary data.</text>
</comment>
<proteinExistence type="predicted"/>
<gene>
    <name evidence="2" type="ORF">GCM10023224_28310</name>
</gene>
<sequence>MVAVPGTTNPDHLHANVAAAEVAEHLTEAEVAHLTGLVDESRAVLDPTSQPGSGTAADAGHR</sequence>
<keyword evidence="3" id="KW-1185">Reference proteome</keyword>
<dbReference type="RefSeq" id="WP_345556944.1">
    <property type="nucleotide sequence ID" value="NZ_BAABIK010000014.1"/>
</dbReference>
<dbReference type="SUPFAM" id="SSF51430">
    <property type="entry name" value="NAD(P)-linked oxidoreductase"/>
    <property type="match status" value="1"/>
</dbReference>
<reference evidence="3" key="1">
    <citation type="journal article" date="2019" name="Int. J. Syst. Evol. Microbiol.">
        <title>The Global Catalogue of Microorganisms (GCM) 10K type strain sequencing project: providing services to taxonomists for standard genome sequencing and annotation.</title>
        <authorList>
            <consortium name="The Broad Institute Genomics Platform"/>
            <consortium name="The Broad Institute Genome Sequencing Center for Infectious Disease"/>
            <person name="Wu L."/>
            <person name="Ma J."/>
        </authorList>
    </citation>
    <scope>NUCLEOTIDE SEQUENCE [LARGE SCALE GENOMIC DNA]</scope>
    <source>
        <strain evidence="3">JCM 18123</strain>
    </source>
</reference>
<evidence type="ECO:0000313" key="2">
    <source>
        <dbReference type="EMBL" id="GAA4943812.1"/>
    </source>
</evidence>
<dbReference type="InterPro" id="IPR036812">
    <property type="entry name" value="NAD(P)_OxRdtase_dom_sf"/>
</dbReference>
<dbReference type="EMBL" id="BAABIK010000014">
    <property type="protein sequence ID" value="GAA4943812.1"/>
    <property type="molecule type" value="Genomic_DNA"/>
</dbReference>
<evidence type="ECO:0000256" key="1">
    <source>
        <dbReference type="SAM" id="MobiDB-lite"/>
    </source>
</evidence>
<evidence type="ECO:0000313" key="3">
    <source>
        <dbReference type="Proteomes" id="UP001499993"/>
    </source>
</evidence>
<dbReference type="Gene3D" id="3.20.20.100">
    <property type="entry name" value="NADP-dependent oxidoreductase domain"/>
    <property type="match status" value="1"/>
</dbReference>
<dbReference type="Proteomes" id="UP001499993">
    <property type="component" value="Unassembled WGS sequence"/>
</dbReference>
<evidence type="ECO:0008006" key="4">
    <source>
        <dbReference type="Google" id="ProtNLM"/>
    </source>
</evidence>
<accession>A0ABP9GHG7</accession>
<name>A0ABP9GHG7_9ACTN</name>